<dbReference type="InterPro" id="IPR013785">
    <property type="entry name" value="Aldolase_TIM"/>
</dbReference>
<dbReference type="PANTHER" id="PTHR20857">
    <property type="entry name" value="THIAMINE-PHOSPHATE PYROPHOSPHORYLASE"/>
    <property type="match status" value="1"/>
</dbReference>
<evidence type="ECO:0000256" key="2">
    <source>
        <dbReference type="ARBA" id="ARBA00022977"/>
    </source>
</evidence>
<name>A0ABD3PA11_9STRA</name>
<evidence type="ECO:0000256" key="1">
    <source>
        <dbReference type="ARBA" id="ARBA00004948"/>
    </source>
</evidence>
<organism evidence="4 5">
    <name type="scientific">Cyclotella atomus</name>
    <dbReference type="NCBI Taxonomy" id="382360"/>
    <lineage>
        <taxon>Eukaryota</taxon>
        <taxon>Sar</taxon>
        <taxon>Stramenopiles</taxon>
        <taxon>Ochrophyta</taxon>
        <taxon>Bacillariophyta</taxon>
        <taxon>Coscinodiscophyceae</taxon>
        <taxon>Thalassiosirophycidae</taxon>
        <taxon>Stephanodiscales</taxon>
        <taxon>Stephanodiscaceae</taxon>
        <taxon>Cyclotella</taxon>
    </lineage>
</organism>
<dbReference type="Gene3D" id="3.20.20.70">
    <property type="entry name" value="Aldolase class I"/>
    <property type="match status" value="1"/>
</dbReference>
<evidence type="ECO:0000313" key="5">
    <source>
        <dbReference type="Proteomes" id="UP001530400"/>
    </source>
</evidence>
<gene>
    <name evidence="4" type="ORF">ACHAWO_011247</name>
</gene>
<protein>
    <recommendedName>
        <fullName evidence="3">Thiamine phosphate synthase/TenI domain-containing protein</fullName>
    </recommendedName>
</protein>
<proteinExistence type="predicted"/>
<evidence type="ECO:0000313" key="4">
    <source>
        <dbReference type="EMBL" id="KAL3784955.1"/>
    </source>
</evidence>
<dbReference type="GO" id="GO:0009228">
    <property type="term" value="P:thiamine biosynthetic process"/>
    <property type="evidence" value="ECO:0007669"/>
    <property type="project" value="UniProtKB-KW"/>
</dbReference>
<dbReference type="PROSITE" id="PS51257">
    <property type="entry name" value="PROKAR_LIPOPROTEIN"/>
    <property type="match status" value="1"/>
</dbReference>
<dbReference type="SUPFAM" id="SSF51391">
    <property type="entry name" value="Thiamin phosphate synthase"/>
    <property type="match status" value="1"/>
</dbReference>
<dbReference type="Pfam" id="PF02581">
    <property type="entry name" value="TMP-TENI"/>
    <property type="match status" value="1"/>
</dbReference>
<reference evidence="4 5" key="1">
    <citation type="submission" date="2024-10" db="EMBL/GenBank/DDBJ databases">
        <title>Updated reference genomes for cyclostephanoid diatoms.</title>
        <authorList>
            <person name="Roberts W.R."/>
            <person name="Alverson A.J."/>
        </authorList>
    </citation>
    <scope>NUCLEOTIDE SEQUENCE [LARGE SCALE GENOMIC DNA]</scope>
    <source>
        <strain evidence="4 5">AJA010-31</strain>
    </source>
</reference>
<dbReference type="InterPro" id="IPR022998">
    <property type="entry name" value="ThiamineP_synth_TenI"/>
</dbReference>
<comment type="caution">
    <text evidence="4">The sequence shown here is derived from an EMBL/GenBank/DDBJ whole genome shotgun (WGS) entry which is preliminary data.</text>
</comment>
<keyword evidence="5" id="KW-1185">Reference proteome</keyword>
<dbReference type="CDD" id="cd00564">
    <property type="entry name" value="TMP_TenI"/>
    <property type="match status" value="1"/>
</dbReference>
<dbReference type="AlphaFoldDB" id="A0ABD3PA11"/>
<dbReference type="Proteomes" id="UP001530400">
    <property type="component" value="Unassembled WGS sequence"/>
</dbReference>
<accession>A0ABD3PA11</accession>
<sequence>MLGKSNPLLPAVYACASAAVFLSSASFGFILHPSGKEHAAIKSHRDDIINSRACSKWKDPPYLAVLTEPDACDSAERVQDTYTAIERATREGNVDLVVIRTSDDTSDASSTRDARNANKSELMQRLSQLKLNRDEHDVGFKLVINNDLSMLIDALSQRLSIDGIHVKERNVGSIPTIRKQLRDLATQAGIENQIIVGTSCHSIKSAMDSYQHIDYLFVGTCYMTNSHPEKNQEELEGPMFPGRIKEDLSKVCDSSSLPLVFAIGGIDETNCKGPISFGADGVGVIRSVMKASDPRLMTECIVGSMTDAMQRIE</sequence>
<comment type="pathway">
    <text evidence="1">Cofactor biosynthesis; thiamine diphosphate biosynthesis.</text>
</comment>
<dbReference type="InterPro" id="IPR036206">
    <property type="entry name" value="ThiamineP_synth_sf"/>
</dbReference>
<evidence type="ECO:0000259" key="3">
    <source>
        <dbReference type="Pfam" id="PF02581"/>
    </source>
</evidence>
<dbReference type="EMBL" id="JALLPJ020000709">
    <property type="protein sequence ID" value="KAL3784955.1"/>
    <property type="molecule type" value="Genomic_DNA"/>
</dbReference>
<dbReference type="PANTHER" id="PTHR20857:SF23">
    <property type="entry name" value="THIAMINE BIOSYNTHETIC BIFUNCTIONAL ENZYME"/>
    <property type="match status" value="1"/>
</dbReference>
<keyword evidence="2" id="KW-0784">Thiamine biosynthesis</keyword>
<feature type="domain" description="Thiamine phosphate synthase/TenI" evidence="3">
    <location>
        <begin position="76"/>
        <end position="288"/>
    </location>
</feature>